<dbReference type="PANTHER" id="PTHR31793:SF27">
    <property type="entry name" value="NOVEL THIOESTERASE SUPERFAMILY DOMAIN AND SAPOSIN A-TYPE DOMAIN CONTAINING PROTEIN (0610012H03RIK)"/>
    <property type="match status" value="1"/>
</dbReference>
<feature type="domain" description="Acyl-ACP thioesterase N-terminal hotdog" evidence="3">
    <location>
        <begin position="6"/>
        <end position="126"/>
    </location>
</feature>
<dbReference type="EC" id="3.1.2.-" evidence="4"/>
<gene>
    <name evidence="4" type="ORF">ACFQ39_11610</name>
</gene>
<dbReference type="Pfam" id="PF01643">
    <property type="entry name" value="Acyl-ACP_TE"/>
    <property type="match status" value="1"/>
</dbReference>
<keyword evidence="2 4" id="KW-0378">Hydrolase</keyword>
<dbReference type="Proteomes" id="UP001597201">
    <property type="component" value="Unassembled WGS sequence"/>
</dbReference>
<dbReference type="PANTHER" id="PTHR31793">
    <property type="entry name" value="4-HYDROXYBENZOYL-COA THIOESTERASE FAMILY MEMBER"/>
    <property type="match status" value="1"/>
</dbReference>
<evidence type="ECO:0000313" key="5">
    <source>
        <dbReference type="Proteomes" id="UP001597201"/>
    </source>
</evidence>
<organism evidence="4 5">
    <name type="scientific">Namhaeicola litoreus</name>
    <dbReference type="NCBI Taxonomy" id="1052145"/>
    <lineage>
        <taxon>Bacteria</taxon>
        <taxon>Pseudomonadati</taxon>
        <taxon>Bacteroidota</taxon>
        <taxon>Flavobacteriia</taxon>
        <taxon>Flavobacteriales</taxon>
        <taxon>Flavobacteriaceae</taxon>
        <taxon>Namhaeicola</taxon>
    </lineage>
</organism>
<dbReference type="Gene3D" id="3.10.129.10">
    <property type="entry name" value="Hotdog Thioesterase"/>
    <property type="match status" value="1"/>
</dbReference>
<dbReference type="SUPFAM" id="SSF54637">
    <property type="entry name" value="Thioesterase/thiol ester dehydrase-isomerase"/>
    <property type="match status" value="1"/>
</dbReference>
<dbReference type="GO" id="GO:0016787">
    <property type="term" value="F:hydrolase activity"/>
    <property type="evidence" value="ECO:0007669"/>
    <property type="project" value="UniProtKB-KW"/>
</dbReference>
<evidence type="ECO:0000313" key="4">
    <source>
        <dbReference type="EMBL" id="MFD1316265.1"/>
    </source>
</evidence>
<dbReference type="InterPro" id="IPR050563">
    <property type="entry name" value="4-hydroxybenzoyl-CoA_TE"/>
</dbReference>
<sequence>MIYSSKYTITKKVEAKDIDRLHHVNNVVYLEWVNEIAKLHWEELAKDHVQDYYWVVRKHVIEYFKSALLNDVLTISTWVGTSKGVLSDRYVEIKIGETILVKVKSTWCLIDAQSHRPKRITEDMIRLLKP</sequence>
<dbReference type="InterPro" id="IPR029069">
    <property type="entry name" value="HotDog_dom_sf"/>
</dbReference>
<dbReference type="RefSeq" id="WP_377179081.1">
    <property type="nucleotide sequence ID" value="NZ_JBHTMY010000003.1"/>
</dbReference>
<keyword evidence="5" id="KW-1185">Reference proteome</keyword>
<evidence type="ECO:0000259" key="3">
    <source>
        <dbReference type="Pfam" id="PF01643"/>
    </source>
</evidence>
<comment type="caution">
    <text evidence="4">The sequence shown here is derived from an EMBL/GenBank/DDBJ whole genome shotgun (WGS) entry which is preliminary data.</text>
</comment>
<name>A0ABW3Y494_9FLAO</name>
<dbReference type="CDD" id="cd00586">
    <property type="entry name" value="4HBT"/>
    <property type="match status" value="1"/>
</dbReference>
<proteinExistence type="inferred from homology"/>
<evidence type="ECO:0000256" key="1">
    <source>
        <dbReference type="ARBA" id="ARBA00005953"/>
    </source>
</evidence>
<dbReference type="EMBL" id="JBHTMY010000003">
    <property type="protein sequence ID" value="MFD1316265.1"/>
    <property type="molecule type" value="Genomic_DNA"/>
</dbReference>
<reference evidence="5" key="1">
    <citation type="journal article" date="2019" name="Int. J. Syst. Evol. Microbiol.">
        <title>The Global Catalogue of Microorganisms (GCM) 10K type strain sequencing project: providing services to taxonomists for standard genome sequencing and annotation.</title>
        <authorList>
            <consortium name="The Broad Institute Genomics Platform"/>
            <consortium name="The Broad Institute Genome Sequencing Center for Infectious Disease"/>
            <person name="Wu L."/>
            <person name="Ma J."/>
        </authorList>
    </citation>
    <scope>NUCLEOTIDE SEQUENCE [LARGE SCALE GENOMIC DNA]</scope>
    <source>
        <strain evidence="5">CCUG 61485</strain>
    </source>
</reference>
<protein>
    <submittedName>
        <fullName evidence="4">Acyl-CoA thioesterase</fullName>
        <ecNumber evidence="4">3.1.2.-</ecNumber>
    </submittedName>
</protein>
<accession>A0ABW3Y494</accession>
<dbReference type="InterPro" id="IPR002864">
    <property type="entry name" value="Acyl-ACP_thioesterase_NHD"/>
</dbReference>
<evidence type="ECO:0000256" key="2">
    <source>
        <dbReference type="ARBA" id="ARBA00022801"/>
    </source>
</evidence>
<comment type="similarity">
    <text evidence="1">Belongs to the 4-hydroxybenzoyl-CoA thioesterase family.</text>
</comment>